<dbReference type="InterPro" id="IPR036872">
    <property type="entry name" value="CH_dom_sf"/>
</dbReference>
<name>A0A914RT29_PAREQ</name>
<keyword evidence="1" id="KW-1185">Reference proteome</keyword>
<proteinExistence type="predicted"/>
<dbReference type="AlphaFoldDB" id="A0A914RT29"/>
<reference evidence="2" key="1">
    <citation type="submission" date="2022-11" db="UniProtKB">
        <authorList>
            <consortium name="WormBaseParasite"/>
        </authorList>
    </citation>
    <scope>IDENTIFICATION</scope>
</reference>
<protein>
    <submittedName>
        <fullName evidence="2">Uncharacterized protein</fullName>
    </submittedName>
</protein>
<dbReference type="Proteomes" id="UP000887564">
    <property type="component" value="Unplaced"/>
</dbReference>
<evidence type="ECO:0000313" key="1">
    <source>
        <dbReference type="Proteomes" id="UP000887564"/>
    </source>
</evidence>
<sequence length="132" mass="15241">MEREEWDRMQADLLVAVRVANDFKVEAQEEMKGLYAKIADLQRRRQSGSGNISLNSVKAIDDPQQSWEDVAWQRLMRRCGREECVKMALDVGARIGVKAQLSADVILCDDRPDWSSVMKYILYIYYLVSAHE</sequence>
<dbReference type="WBParaSite" id="PEQ_0000947301-mRNA-1">
    <property type="protein sequence ID" value="PEQ_0000947301-mRNA-1"/>
    <property type="gene ID" value="PEQ_0000947301"/>
</dbReference>
<evidence type="ECO:0000313" key="2">
    <source>
        <dbReference type="WBParaSite" id="PEQ_0000947301-mRNA-1"/>
    </source>
</evidence>
<accession>A0A914RT29</accession>
<organism evidence="1 2">
    <name type="scientific">Parascaris equorum</name>
    <name type="common">Equine roundworm</name>
    <dbReference type="NCBI Taxonomy" id="6256"/>
    <lineage>
        <taxon>Eukaryota</taxon>
        <taxon>Metazoa</taxon>
        <taxon>Ecdysozoa</taxon>
        <taxon>Nematoda</taxon>
        <taxon>Chromadorea</taxon>
        <taxon>Rhabditida</taxon>
        <taxon>Spirurina</taxon>
        <taxon>Ascaridomorpha</taxon>
        <taxon>Ascaridoidea</taxon>
        <taxon>Ascarididae</taxon>
        <taxon>Parascaris</taxon>
    </lineage>
</organism>
<dbReference type="SUPFAM" id="SSF47576">
    <property type="entry name" value="Calponin-homology domain, CH-domain"/>
    <property type="match status" value="1"/>
</dbReference>